<evidence type="ECO:0000313" key="22">
    <source>
        <dbReference type="Proteomes" id="UP000319212"/>
    </source>
</evidence>
<feature type="domain" description="Response regulatory" evidence="18">
    <location>
        <begin position="500"/>
        <end position="620"/>
    </location>
</feature>
<dbReference type="InterPro" id="IPR000014">
    <property type="entry name" value="PAS"/>
</dbReference>
<evidence type="ECO:0000259" key="18">
    <source>
        <dbReference type="PROSITE" id="PS50110"/>
    </source>
</evidence>
<dbReference type="SUPFAM" id="SSF47226">
    <property type="entry name" value="Histidine-containing phosphotransfer domain, HPT domain"/>
    <property type="match status" value="1"/>
</dbReference>
<evidence type="ECO:0000256" key="5">
    <source>
        <dbReference type="ARBA" id="ARBA00022729"/>
    </source>
</evidence>
<evidence type="ECO:0000256" key="4">
    <source>
        <dbReference type="ARBA" id="ARBA00022679"/>
    </source>
</evidence>
<evidence type="ECO:0000256" key="9">
    <source>
        <dbReference type="ARBA" id="ARBA00023012"/>
    </source>
</evidence>
<dbReference type="EMBL" id="RCZI01000004">
    <property type="protein sequence ID" value="TPG25939.1"/>
    <property type="molecule type" value="Genomic_DNA"/>
</dbReference>
<dbReference type="SUPFAM" id="SSF55785">
    <property type="entry name" value="PYP-like sensor domain (PAS domain)"/>
    <property type="match status" value="1"/>
</dbReference>
<comment type="caution">
    <text evidence="21">The sequence shown here is derived from an EMBL/GenBank/DDBJ whole genome shotgun (WGS) entry which is preliminary data.</text>
</comment>
<dbReference type="Gene3D" id="1.10.287.130">
    <property type="match status" value="1"/>
</dbReference>
<dbReference type="CDD" id="cd00082">
    <property type="entry name" value="HisKA"/>
    <property type="match status" value="1"/>
</dbReference>
<dbReference type="Pfam" id="PF00512">
    <property type="entry name" value="HisKA"/>
    <property type="match status" value="1"/>
</dbReference>
<evidence type="ECO:0000256" key="13">
    <source>
        <dbReference type="ARBA" id="ARBA00068150"/>
    </source>
</evidence>
<evidence type="ECO:0000259" key="20">
    <source>
        <dbReference type="PROSITE" id="PS50894"/>
    </source>
</evidence>
<feature type="domain" description="HPt" evidence="20">
    <location>
        <begin position="681"/>
        <end position="778"/>
    </location>
</feature>
<dbReference type="PROSITE" id="PS50894">
    <property type="entry name" value="HPT"/>
    <property type="match status" value="1"/>
</dbReference>
<evidence type="ECO:0000256" key="7">
    <source>
        <dbReference type="ARBA" id="ARBA00022777"/>
    </source>
</evidence>
<sequence>MFVGCPWVPWEILRSLVGVGFGFALVSVRHSALSLSRLPFALRAMTDPLDDEAPQDIRQRLQAANHRQVELLQRVIRLTGEREALDLKVRRQAEEIERTRQTLVSVRRHMLVAEASRMAPWELDMATGQVQLGVRWDEMLGERIDARDSWSVRELLDRVHPDDMAAVRRALDEALQGRSDRYLVEHRIAARGGWIWIESVGMITERNPEGKPLRLTGRNIDITARRKMHEDMAQARAQAEASSQAKSEFLANVSHEVRTPLNAVMGLTRLLQQSSLNPEQRQYLDLIDRSASTLLALLNDILDLSKIEAGKLVFEQIRFDIGRWVREAVALHTPAAQAKGLRVDVDIADDVPRKLEGDPGRLRQILSNLVSNAVKFTESGRILVTVRLAPDQTGAQRDQLRLLFAVRDSGVGIPQDKQQQIFEAFTQADASTTRRYGGTGLGLAICARLVAMMGGSIHVLSRPGEGSTFRFTANFEQAAAEIHVMTELAPLEPAGRAGQRVLLAEDHAINELLMRKLLTQMGYEVTVARDGQEAVRCWQSQPFDLVLMDVQMPIMSGFEATAQIRALEAADAGRRHTPIVALTAHAMAGYREKCLAAGMDAYVSKPVSPALLVQAIDEATRPQAPPPLADMLEGLDLTSARRVGAAPAPTTHSTGSTEPVLAAGPLESIDLDELVETMGGDRLAVIEIAAAMRSDMAQRAASMQRALPLRDALTLQEQTHALKGALATIGAHRAAAVAKQMELALRGSDWAIVASQAQCLTAEIAQVDLALARLETAD</sequence>
<gene>
    <name evidence="21" type="ORF">EAH82_16170</name>
</gene>
<dbReference type="InterPro" id="IPR036097">
    <property type="entry name" value="HisK_dim/P_sf"/>
</dbReference>
<dbReference type="PROSITE" id="PS50110">
    <property type="entry name" value="RESPONSE_REGULATORY"/>
    <property type="match status" value="1"/>
</dbReference>
<reference evidence="21 22" key="1">
    <citation type="journal article" date="2019" name="Environ. Microbiol.">
        <title>Species interactions and distinct microbial communities in high Arctic permafrost affected cryosols are associated with the CH4 and CO2 gas fluxes.</title>
        <authorList>
            <person name="Altshuler I."/>
            <person name="Hamel J."/>
            <person name="Turney S."/>
            <person name="Magnuson E."/>
            <person name="Levesque R."/>
            <person name="Greer C."/>
            <person name="Whyte L.G."/>
        </authorList>
    </citation>
    <scope>NUCLEOTIDE SEQUENCE [LARGE SCALE GENOMIC DNA]</scope>
    <source>
        <strain evidence="21 22">S06.C</strain>
    </source>
</reference>
<dbReference type="Gene3D" id="3.30.565.10">
    <property type="entry name" value="Histidine kinase-like ATPase, C-terminal domain"/>
    <property type="match status" value="1"/>
</dbReference>
<evidence type="ECO:0000256" key="14">
    <source>
        <dbReference type="ARBA" id="ARBA00070152"/>
    </source>
</evidence>
<keyword evidence="3 16" id="KW-0597">Phosphoprotein</keyword>
<keyword evidence="4" id="KW-0808">Transferase</keyword>
<dbReference type="AlphaFoldDB" id="A0A502DN69"/>
<protein>
    <recommendedName>
        <fullName evidence="13">Sensory/regulatory protein RpfC</fullName>
        <ecNumber evidence="2">2.7.13.3</ecNumber>
    </recommendedName>
    <alternativeName>
        <fullName evidence="14">Virulence sensor protein BvgS</fullName>
    </alternativeName>
</protein>
<comment type="catalytic activity">
    <reaction evidence="1">
        <text>ATP + protein L-histidine = ADP + protein N-phospho-L-histidine.</text>
        <dbReference type="EC" id="2.7.13.3"/>
    </reaction>
</comment>
<dbReference type="SMART" id="SM00387">
    <property type="entry name" value="HATPase_c"/>
    <property type="match status" value="1"/>
</dbReference>
<feature type="domain" description="Histidine kinase" evidence="17">
    <location>
        <begin position="252"/>
        <end position="477"/>
    </location>
</feature>
<dbReference type="FunFam" id="1.10.287.130:FF:000002">
    <property type="entry name" value="Two-component osmosensing histidine kinase"/>
    <property type="match status" value="1"/>
</dbReference>
<name>A0A502DN69_9BURK</name>
<evidence type="ECO:0000259" key="17">
    <source>
        <dbReference type="PROSITE" id="PS50109"/>
    </source>
</evidence>
<keyword evidence="8" id="KW-0067">ATP-binding</keyword>
<evidence type="ECO:0000256" key="3">
    <source>
        <dbReference type="ARBA" id="ARBA00022553"/>
    </source>
</evidence>
<accession>A0A502DN69</accession>
<dbReference type="EC" id="2.7.13.3" evidence="2"/>
<dbReference type="Pfam" id="PF00072">
    <property type="entry name" value="Response_reg"/>
    <property type="match status" value="1"/>
</dbReference>
<dbReference type="InterPro" id="IPR013655">
    <property type="entry name" value="PAS_fold_3"/>
</dbReference>
<evidence type="ECO:0000259" key="19">
    <source>
        <dbReference type="PROSITE" id="PS50112"/>
    </source>
</evidence>
<dbReference type="Gene3D" id="3.40.50.2300">
    <property type="match status" value="1"/>
</dbReference>
<dbReference type="CDD" id="cd17546">
    <property type="entry name" value="REC_hyHK_CKI1_RcsC-like"/>
    <property type="match status" value="1"/>
</dbReference>
<dbReference type="InterPro" id="IPR001789">
    <property type="entry name" value="Sig_transdc_resp-reg_receiver"/>
</dbReference>
<keyword evidence="5" id="KW-0732">Signal</keyword>
<dbReference type="InterPro" id="IPR011006">
    <property type="entry name" value="CheY-like_superfamily"/>
</dbReference>
<dbReference type="PANTHER" id="PTHR45339">
    <property type="entry name" value="HYBRID SIGNAL TRANSDUCTION HISTIDINE KINASE J"/>
    <property type="match status" value="1"/>
</dbReference>
<dbReference type="CDD" id="cd16922">
    <property type="entry name" value="HATPase_EvgS-ArcB-TorS-like"/>
    <property type="match status" value="1"/>
</dbReference>
<dbReference type="PROSITE" id="PS50109">
    <property type="entry name" value="HIS_KIN"/>
    <property type="match status" value="1"/>
</dbReference>
<dbReference type="GO" id="GO:0005886">
    <property type="term" value="C:plasma membrane"/>
    <property type="evidence" value="ECO:0007669"/>
    <property type="project" value="UniProtKB-SubCell"/>
</dbReference>
<evidence type="ECO:0000313" key="21">
    <source>
        <dbReference type="EMBL" id="TPG25939.1"/>
    </source>
</evidence>
<comment type="function">
    <text evidence="11">Member of the two-component regulatory system BvgS/BvgA. Phosphorylates BvgA via a four-step phosphorelay in response to environmental signals.</text>
</comment>
<dbReference type="GO" id="GO:0005524">
    <property type="term" value="F:ATP binding"/>
    <property type="evidence" value="ECO:0007669"/>
    <property type="project" value="UniProtKB-KW"/>
</dbReference>
<keyword evidence="10" id="KW-0843">Virulence</keyword>
<evidence type="ECO:0000256" key="16">
    <source>
        <dbReference type="PROSITE-ProRule" id="PRU00169"/>
    </source>
</evidence>
<dbReference type="GO" id="GO:0000155">
    <property type="term" value="F:phosphorelay sensor kinase activity"/>
    <property type="evidence" value="ECO:0007669"/>
    <property type="project" value="InterPro"/>
</dbReference>
<feature type="modified residue" description="4-aspartylphosphate" evidence="16">
    <location>
        <position position="549"/>
    </location>
</feature>
<dbReference type="SMART" id="SM00448">
    <property type="entry name" value="REC"/>
    <property type="match status" value="1"/>
</dbReference>
<evidence type="ECO:0000256" key="8">
    <source>
        <dbReference type="ARBA" id="ARBA00022840"/>
    </source>
</evidence>
<dbReference type="SUPFAM" id="SSF52172">
    <property type="entry name" value="CheY-like"/>
    <property type="match status" value="1"/>
</dbReference>
<dbReference type="Proteomes" id="UP000319212">
    <property type="component" value="Unassembled WGS sequence"/>
</dbReference>
<evidence type="ECO:0000256" key="15">
    <source>
        <dbReference type="PROSITE-ProRule" id="PRU00110"/>
    </source>
</evidence>
<keyword evidence="7" id="KW-0418">Kinase</keyword>
<organism evidence="21 22">
    <name type="scientific">Variovorax guangxiensis</name>
    <dbReference type="NCBI Taxonomy" id="1775474"/>
    <lineage>
        <taxon>Bacteria</taxon>
        <taxon>Pseudomonadati</taxon>
        <taxon>Pseudomonadota</taxon>
        <taxon>Betaproteobacteria</taxon>
        <taxon>Burkholderiales</taxon>
        <taxon>Comamonadaceae</taxon>
        <taxon>Variovorax</taxon>
    </lineage>
</organism>
<feature type="domain" description="PAS" evidence="19">
    <location>
        <begin position="132"/>
        <end position="178"/>
    </location>
</feature>
<dbReference type="InterPro" id="IPR036890">
    <property type="entry name" value="HATPase_C_sf"/>
</dbReference>
<evidence type="ECO:0000256" key="2">
    <source>
        <dbReference type="ARBA" id="ARBA00012438"/>
    </source>
</evidence>
<dbReference type="FunFam" id="3.30.565.10:FF:000010">
    <property type="entry name" value="Sensor histidine kinase RcsC"/>
    <property type="match status" value="1"/>
</dbReference>
<dbReference type="Gene3D" id="3.30.450.20">
    <property type="entry name" value="PAS domain"/>
    <property type="match status" value="1"/>
</dbReference>
<evidence type="ECO:0000256" key="11">
    <source>
        <dbReference type="ARBA" id="ARBA00058004"/>
    </source>
</evidence>
<dbReference type="CDD" id="cd00130">
    <property type="entry name" value="PAS"/>
    <property type="match status" value="1"/>
</dbReference>
<dbReference type="PROSITE" id="PS50112">
    <property type="entry name" value="PAS"/>
    <property type="match status" value="1"/>
</dbReference>
<dbReference type="InterPro" id="IPR003661">
    <property type="entry name" value="HisK_dim/P_dom"/>
</dbReference>
<dbReference type="InterPro" id="IPR035965">
    <property type="entry name" value="PAS-like_dom_sf"/>
</dbReference>
<dbReference type="PANTHER" id="PTHR45339:SF5">
    <property type="entry name" value="HISTIDINE KINASE"/>
    <property type="match status" value="1"/>
</dbReference>
<dbReference type="InterPro" id="IPR003594">
    <property type="entry name" value="HATPase_dom"/>
</dbReference>
<keyword evidence="6" id="KW-0547">Nucleotide-binding</keyword>
<dbReference type="InterPro" id="IPR004358">
    <property type="entry name" value="Sig_transdc_His_kin-like_C"/>
</dbReference>
<evidence type="ECO:0000256" key="6">
    <source>
        <dbReference type="ARBA" id="ARBA00022741"/>
    </source>
</evidence>
<dbReference type="Pfam" id="PF01627">
    <property type="entry name" value="Hpt"/>
    <property type="match status" value="1"/>
</dbReference>
<dbReference type="PRINTS" id="PR00344">
    <property type="entry name" value="BCTRLSENSOR"/>
</dbReference>
<dbReference type="InterPro" id="IPR005467">
    <property type="entry name" value="His_kinase_dom"/>
</dbReference>
<dbReference type="Pfam" id="PF02518">
    <property type="entry name" value="HATPase_c"/>
    <property type="match status" value="1"/>
</dbReference>
<proteinExistence type="predicted"/>
<dbReference type="InterPro" id="IPR008207">
    <property type="entry name" value="Sig_transdc_His_kin_Hpt_dom"/>
</dbReference>
<dbReference type="SUPFAM" id="SSF55874">
    <property type="entry name" value="ATPase domain of HSP90 chaperone/DNA topoisomerase II/histidine kinase"/>
    <property type="match status" value="1"/>
</dbReference>
<comment type="subunit">
    <text evidence="12">At low DSF concentrations, interacts with RpfF.</text>
</comment>
<keyword evidence="9" id="KW-0902">Two-component regulatory system</keyword>
<dbReference type="Pfam" id="PF08447">
    <property type="entry name" value="PAS_3"/>
    <property type="match status" value="1"/>
</dbReference>
<dbReference type="Gene3D" id="1.20.120.160">
    <property type="entry name" value="HPT domain"/>
    <property type="match status" value="1"/>
</dbReference>
<dbReference type="InterPro" id="IPR036641">
    <property type="entry name" value="HPT_dom_sf"/>
</dbReference>
<feature type="modified residue" description="Phosphohistidine" evidence="15">
    <location>
        <position position="720"/>
    </location>
</feature>
<dbReference type="SMART" id="SM00388">
    <property type="entry name" value="HisKA"/>
    <property type="match status" value="1"/>
</dbReference>
<evidence type="ECO:0000256" key="10">
    <source>
        <dbReference type="ARBA" id="ARBA00023026"/>
    </source>
</evidence>
<evidence type="ECO:0000256" key="1">
    <source>
        <dbReference type="ARBA" id="ARBA00000085"/>
    </source>
</evidence>
<dbReference type="OrthoDB" id="9176737at2"/>
<evidence type="ECO:0000256" key="12">
    <source>
        <dbReference type="ARBA" id="ARBA00064003"/>
    </source>
</evidence>
<dbReference type="SUPFAM" id="SSF47384">
    <property type="entry name" value="Homodimeric domain of signal transducing histidine kinase"/>
    <property type="match status" value="1"/>
</dbReference>